<name>A0A8C9V6G1_SCLFO</name>
<organism evidence="8 9">
    <name type="scientific">Scleropages formosus</name>
    <name type="common">Asian bonytongue</name>
    <name type="synonym">Osteoglossum formosum</name>
    <dbReference type="NCBI Taxonomy" id="113540"/>
    <lineage>
        <taxon>Eukaryota</taxon>
        <taxon>Metazoa</taxon>
        <taxon>Chordata</taxon>
        <taxon>Craniata</taxon>
        <taxon>Vertebrata</taxon>
        <taxon>Euteleostomi</taxon>
        <taxon>Actinopterygii</taxon>
        <taxon>Neopterygii</taxon>
        <taxon>Teleostei</taxon>
        <taxon>Osteoglossocephala</taxon>
        <taxon>Osteoglossomorpha</taxon>
        <taxon>Osteoglossiformes</taxon>
        <taxon>Osteoglossidae</taxon>
        <taxon>Scleropages</taxon>
    </lineage>
</organism>
<dbReference type="InterPro" id="IPR000315">
    <property type="entry name" value="Znf_B-box"/>
</dbReference>
<dbReference type="OrthoDB" id="6105938at2759"/>
<dbReference type="GeneTree" id="ENSGT01150000286899"/>
<evidence type="ECO:0008006" key="10">
    <source>
        <dbReference type="Google" id="ProtNLM"/>
    </source>
</evidence>
<dbReference type="SMART" id="SM00184">
    <property type="entry name" value="RING"/>
    <property type="match status" value="1"/>
</dbReference>
<dbReference type="SUPFAM" id="SSF57850">
    <property type="entry name" value="RING/U-box"/>
    <property type="match status" value="1"/>
</dbReference>
<dbReference type="AlphaFoldDB" id="A0A8C9V6G1"/>
<sequence length="311" mass="34858">MAQAGDLLHQEHLSCSICLDLLKDPVTINCGHSYCMDCIKGHWDQEYHVGVYSCPQCRQTFSSRPVLGRNTMLAEVVVKLKKTGLQAAPPEHCFAGPGDVVCDVCTGRKLKAFKSCLVCLVSYCETHLQLHYDFPAFKKHKLTDATGNLQEKVCSQHDKLLEVYCRTDHQCICLLCVMDEHRGHDTVSASSGRTDKQKHLKATQSEFQEGIQQREKKVQDLRQAVDSLTVSMEQRRRQQLSWLLEEPFEGSVRALLQSHSEETTVGPLSSAVALDRTESHCGNKQAPSSLCVSNSAPHRQQRRTPRASSPR</sequence>
<dbReference type="Ensembl" id="ENSSFOT00015029967.2">
    <property type="protein sequence ID" value="ENSSFOP00015029630.2"/>
    <property type="gene ID" value="ENSSFOG00015018497.2"/>
</dbReference>
<dbReference type="Pfam" id="PF00643">
    <property type="entry name" value="zf-B_box"/>
    <property type="match status" value="1"/>
</dbReference>
<evidence type="ECO:0000256" key="3">
    <source>
        <dbReference type="ARBA" id="ARBA00022833"/>
    </source>
</evidence>
<evidence type="ECO:0000256" key="4">
    <source>
        <dbReference type="PROSITE-ProRule" id="PRU00024"/>
    </source>
</evidence>
<dbReference type="Gene3D" id="4.10.830.40">
    <property type="match status" value="1"/>
</dbReference>
<evidence type="ECO:0000256" key="2">
    <source>
        <dbReference type="ARBA" id="ARBA00022771"/>
    </source>
</evidence>
<dbReference type="Pfam" id="PF15227">
    <property type="entry name" value="zf-C3HC4_4"/>
    <property type="match status" value="1"/>
</dbReference>
<evidence type="ECO:0000313" key="9">
    <source>
        <dbReference type="Proteomes" id="UP000694397"/>
    </source>
</evidence>
<protein>
    <recommendedName>
        <fullName evidence="10">E3 ubiquitin/ISG15 ligase TRIM25-like</fullName>
    </recommendedName>
</protein>
<dbReference type="SUPFAM" id="SSF57845">
    <property type="entry name" value="B-box zinc-binding domain"/>
    <property type="match status" value="1"/>
</dbReference>
<feature type="region of interest" description="Disordered" evidence="5">
    <location>
        <begin position="277"/>
        <end position="311"/>
    </location>
</feature>
<keyword evidence="1" id="KW-0479">Metal-binding</keyword>
<proteinExistence type="predicted"/>
<dbReference type="CDD" id="cd19769">
    <property type="entry name" value="Bbox2_TRIM16-like"/>
    <property type="match status" value="1"/>
</dbReference>
<reference evidence="8" key="2">
    <citation type="submission" date="2025-08" db="UniProtKB">
        <authorList>
            <consortium name="Ensembl"/>
        </authorList>
    </citation>
    <scope>IDENTIFICATION</scope>
</reference>
<feature type="compositionally biased region" description="Polar residues" evidence="5">
    <location>
        <begin position="282"/>
        <end position="298"/>
    </location>
</feature>
<keyword evidence="9" id="KW-1185">Reference proteome</keyword>
<feature type="domain" description="B box-type" evidence="7">
    <location>
        <begin position="149"/>
        <end position="189"/>
    </location>
</feature>
<dbReference type="Gene3D" id="3.30.160.60">
    <property type="entry name" value="Classic Zinc Finger"/>
    <property type="match status" value="1"/>
</dbReference>
<dbReference type="SMART" id="SM00336">
    <property type="entry name" value="BBOX"/>
    <property type="match status" value="1"/>
</dbReference>
<accession>A0A8C9V6G1</accession>
<dbReference type="Gene3D" id="3.30.40.10">
    <property type="entry name" value="Zinc/RING finger domain, C3HC4 (zinc finger)"/>
    <property type="match status" value="1"/>
</dbReference>
<reference evidence="8 9" key="1">
    <citation type="submission" date="2019-04" db="EMBL/GenBank/DDBJ databases">
        <authorList>
            <consortium name="Wellcome Sanger Institute Data Sharing"/>
        </authorList>
    </citation>
    <scope>NUCLEOTIDE SEQUENCE [LARGE SCALE GENOMIC DNA]</scope>
</reference>
<dbReference type="PROSITE" id="PS50119">
    <property type="entry name" value="ZF_BBOX"/>
    <property type="match status" value="1"/>
</dbReference>
<evidence type="ECO:0000256" key="5">
    <source>
        <dbReference type="SAM" id="MobiDB-lite"/>
    </source>
</evidence>
<dbReference type="PANTHER" id="PTHR25465">
    <property type="entry name" value="B-BOX DOMAIN CONTAINING"/>
    <property type="match status" value="1"/>
</dbReference>
<dbReference type="Proteomes" id="UP000694397">
    <property type="component" value="Chromosome 2"/>
</dbReference>
<dbReference type="GO" id="GO:0008270">
    <property type="term" value="F:zinc ion binding"/>
    <property type="evidence" value="ECO:0007669"/>
    <property type="project" value="UniProtKB-KW"/>
</dbReference>
<evidence type="ECO:0000256" key="1">
    <source>
        <dbReference type="ARBA" id="ARBA00022723"/>
    </source>
</evidence>
<keyword evidence="3" id="KW-0862">Zinc</keyword>
<evidence type="ECO:0000259" key="7">
    <source>
        <dbReference type="PROSITE" id="PS50119"/>
    </source>
</evidence>
<keyword evidence="2 4" id="KW-0863">Zinc-finger</keyword>
<evidence type="ECO:0000313" key="8">
    <source>
        <dbReference type="Ensembl" id="ENSSFOP00015029630.2"/>
    </source>
</evidence>
<dbReference type="PROSITE" id="PS50089">
    <property type="entry name" value="ZF_RING_2"/>
    <property type="match status" value="1"/>
</dbReference>
<dbReference type="InterPro" id="IPR001841">
    <property type="entry name" value="Znf_RING"/>
</dbReference>
<dbReference type="PROSITE" id="PS00518">
    <property type="entry name" value="ZF_RING_1"/>
    <property type="match status" value="1"/>
</dbReference>
<dbReference type="PANTHER" id="PTHR25465:SF5">
    <property type="entry name" value="E3 UBIQUITIN_ISG15 LIGASE TRIM25-RELATED"/>
    <property type="match status" value="1"/>
</dbReference>
<feature type="domain" description="RING-type" evidence="6">
    <location>
        <begin position="15"/>
        <end position="58"/>
    </location>
</feature>
<reference evidence="8" key="3">
    <citation type="submission" date="2025-09" db="UniProtKB">
        <authorList>
            <consortium name="Ensembl"/>
        </authorList>
    </citation>
    <scope>IDENTIFICATION</scope>
</reference>
<evidence type="ECO:0000259" key="6">
    <source>
        <dbReference type="PROSITE" id="PS50089"/>
    </source>
</evidence>
<dbReference type="InterPro" id="IPR013083">
    <property type="entry name" value="Znf_RING/FYVE/PHD"/>
</dbReference>
<dbReference type="InterPro" id="IPR017907">
    <property type="entry name" value="Znf_RING_CS"/>
</dbReference>
<dbReference type="InterPro" id="IPR051051">
    <property type="entry name" value="E3_ubiq-ligase_TRIM/RNF"/>
</dbReference>